<dbReference type="RefSeq" id="WP_341469574.1">
    <property type="nucleotide sequence ID" value="NZ_CP128399.1"/>
</dbReference>
<proteinExistence type="predicted"/>
<protein>
    <submittedName>
        <fullName evidence="2">Uncharacterized protein</fullName>
    </submittedName>
</protein>
<reference evidence="2 4" key="1">
    <citation type="submission" date="2020-06" db="EMBL/GenBank/DDBJ databases">
        <title>Anoxygenic phototrophic Chloroflexota member uses a Type I reaction center.</title>
        <authorList>
            <person name="Tsuji J.M."/>
            <person name="Shaw N.A."/>
            <person name="Nagashima S."/>
            <person name="Venkiteswaran J."/>
            <person name="Schiff S.L."/>
            <person name="Hanada S."/>
            <person name="Tank M."/>
            <person name="Neufeld J.D."/>
        </authorList>
    </citation>
    <scope>NUCLEOTIDE SEQUENCE [LARGE SCALE GENOMIC DNA]</scope>
    <source>
        <strain evidence="2">L227-S17</strain>
    </source>
</reference>
<keyword evidence="1" id="KW-0812">Transmembrane</keyword>
<keyword evidence="5" id="KW-1185">Reference proteome</keyword>
<dbReference type="Proteomes" id="UP000521676">
    <property type="component" value="Unassembled WGS sequence"/>
</dbReference>
<feature type="transmembrane region" description="Helical" evidence="1">
    <location>
        <begin position="45"/>
        <end position="62"/>
    </location>
</feature>
<organism evidence="2 4">
    <name type="scientific">Candidatus Chlorohelix allophototropha</name>
    <dbReference type="NCBI Taxonomy" id="3003348"/>
    <lineage>
        <taxon>Bacteria</taxon>
        <taxon>Bacillati</taxon>
        <taxon>Chloroflexota</taxon>
        <taxon>Chloroflexia</taxon>
        <taxon>Candidatus Chloroheliales</taxon>
        <taxon>Candidatus Chloroheliaceae</taxon>
        <taxon>Candidatus Chlorohelix</taxon>
    </lineage>
</organism>
<evidence type="ECO:0000313" key="2">
    <source>
        <dbReference type="EMBL" id="NWJ45818.1"/>
    </source>
</evidence>
<evidence type="ECO:0000313" key="5">
    <source>
        <dbReference type="Proteomes" id="UP001431572"/>
    </source>
</evidence>
<name>A0A8T7LUV2_9CHLR</name>
<reference evidence="3" key="2">
    <citation type="journal article" date="2024" name="Nature">
        <title>Anoxygenic phototroph of the Chloroflexota uses a type I reaction centre.</title>
        <authorList>
            <person name="Tsuji J.M."/>
            <person name="Shaw N.A."/>
            <person name="Nagashima S."/>
            <person name="Venkiteswaran J.J."/>
            <person name="Schiff S.L."/>
            <person name="Watanabe T."/>
            <person name="Fukui M."/>
            <person name="Hanada S."/>
            <person name="Tank M."/>
            <person name="Neufeld J.D."/>
        </authorList>
    </citation>
    <scope>NUCLEOTIDE SEQUENCE</scope>
    <source>
        <strain evidence="3">L227-S17</strain>
    </source>
</reference>
<keyword evidence="1" id="KW-0472">Membrane</keyword>
<evidence type="ECO:0000313" key="4">
    <source>
        <dbReference type="Proteomes" id="UP000521676"/>
    </source>
</evidence>
<evidence type="ECO:0000313" key="3">
    <source>
        <dbReference type="EMBL" id="WJW67683.1"/>
    </source>
</evidence>
<sequence>MQNLNFASIMLGIALLSLLGLQLGKRTRTSEDDERLLIIRLLEKILWLVVAFALPLTLYVLWRG</sequence>
<keyword evidence="1" id="KW-1133">Transmembrane helix</keyword>
<evidence type="ECO:0000256" key="1">
    <source>
        <dbReference type="SAM" id="Phobius"/>
    </source>
</evidence>
<dbReference type="EMBL" id="JACATZ010000001">
    <property type="protein sequence ID" value="NWJ45818.1"/>
    <property type="molecule type" value="Genomic_DNA"/>
</dbReference>
<dbReference type="AlphaFoldDB" id="A0A8T7LUV2"/>
<accession>A0A8T7LUV2</accession>
<dbReference type="EMBL" id="CP128399">
    <property type="protein sequence ID" value="WJW67683.1"/>
    <property type="molecule type" value="Genomic_DNA"/>
</dbReference>
<feature type="transmembrane region" description="Helical" evidence="1">
    <location>
        <begin position="6"/>
        <end position="24"/>
    </location>
</feature>
<dbReference type="Proteomes" id="UP001431572">
    <property type="component" value="Chromosome 1"/>
</dbReference>
<gene>
    <name evidence="2" type="ORF">HXX08_08070</name>
    <name evidence="3" type="ORF">OZ401_000958</name>
</gene>